<feature type="region of interest" description="Disordered" evidence="3">
    <location>
        <begin position="1"/>
        <end position="62"/>
    </location>
</feature>
<evidence type="ECO:0000313" key="6">
    <source>
        <dbReference type="Proteomes" id="UP000250235"/>
    </source>
</evidence>
<accession>A0A2Z7CMP9</accession>
<dbReference type="Proteomes" id="UP000250235">
    <property type="component" value="Unassembled WGS sequence"/>
</dbReference>
<organism evidence="5 6">
    <name type="scientific">Dorcoceras hygrometricum</name>
    <dbReference type="NCBI Taxonomy" id="472368"/>
    <lineage>
        <taxon>Eukaryota</taxon>
        <taxon>Viridiplantae</taxon>
        <taxon>Streptophyta</taxon>
        <taxon>Embryophyta</taxon>
        <taxon>Tracheophyta</taxon>
        <taxon>Spermatophyta</taxon>
        <taxon>Magnoliopsida</taxon>
        <taxon>eudicotyledons</taxon>
        <taxon>Gunneridae</taxon>
        <taxon>Pentapetalae</taxon>
        <taxon>asterids</taxon>
        <taxon>lamiids</taxon>
        <taxon>Lamiales</taxon>
        <taxon>Gesneriaceae</taxon>
        <taxon>Didymocarpoideae</taxon>
        <taxon>Trichosporeae</taxon>
        <taxon>Loxocarpinae</taxon>
        <taxon>Dorcoceras</taxon>
    </lineage>
</organism>
<keyword evidence="6" id="KW-1185">Reference proteome</keyword>
<dbReference type="AlphaFoldDB" id="A0A2Z7CMP9"/>
<dbReference type="EMBL" id="KQ994503">
    <property type="protein sequence ID" value="KZV48033.1"/>
    <property type="molecule type" value="Genomic_DNA"/>
</dbReference>
<dbReference type="GO" id="GO:0000775">
    <property type="term" value="C:chromosome, centromeric region"/>
    <property type="evidence" value="ECO:0007669"/>
    <property type="project" value="InterPro"/>
</dbReference>
<comment type="similarity">
    <text evidence="1">Belongs to the shugoshin family.</text>
</comment>
<reference evidence="5 6" key="1">
    <citation type="journal article" date="2015" name="Proc. Natl. Acad. Sci. U.S.A.">
        <title>The resurrection genome of Boea hygrometrica: A blueprint for survival of dehydration.</title>
        <authorList>
            <person name="Xiao L."/>
            <person name="Yang G."/>
            <person name="Zhang L."/>
            <person name="Yang X."/>
            <person name="Zhao S."/>
            <person name="Ji Z."/>
            <person name="Zhou Q."/>
            <person name="Hu M."/>
            <person name="Wang Y."/>
            <person name="Chen M."/>
            <person name="Xu Y."/>
            <person name="Jin H."/>
            <person name="Xiao X."/>
            <person name="Hu G."/>
            <person name="Bao F."/>
            <person name="Hu Y."/>
            <person name="Wan P."/>
            <person name="Li L."/>
            <person name="Deng X."/>
            <person name="Kuang T."/>
            <person name="Xiang C."/>
            <person name="Zhu J.K."/>
            <person name="Oliver M.J."/>
            <person name="He Y."/>
        </authorList>
    </citation>
    <scope>NUCLEOTIDE SEQUENCE [LARGE SCALE GENOMIC DNA]</scope>
    <source>
        <strain evidence="6">cv. XS01</strain>
    </source>
</reference>
<evidence type="ECO:0000313" key="5">
    <source>
        <dbReference type="EMBL" id="KZV48033.1"/>
    </source>
</evidence>
<evidence type="ECO:0000256" key="3">
    <source>
        <dbReference type="SAM" id="MobiDB-lite"/>
    </source>
</evidence>
<dbReference type="GO" id="GO:0034090">
    <property type="term" value="P:maintenance of meiotic sister chromatid cohesion"/>
    <property type="evidence" value="ECO:0007669"/>
    <property type="project" value="InterPro"/>
</dbReference>
<dbReference type="PANTHER" id="PTHR34373">
    <property type="entry name" value="SHUGOSHIN 2"/>
    <property type="match status" value="1"/>
</dbReference>
<dbReference type="Pfam" id="PF07557">
    <property type="entry name" value="Shugoshin_C"/>
    <property type="match status" value="1"/>
</dbReference>
<feature type="region of interest" description="Disordered" evidence="3">
    <location>
        <begin position="89"/>
        <end position="123"/>
    </location>
</feature>
<dbReference type="PANTHER" id="PTHR34373:SF8">
    <property type="entry name" value="SHUGOSHIN"/>
    <property type="match status" value="1"/>
</dbReference>
<evidence type="ECO:0000259" key="4">
    <source>
        <dbReference type="Pfam" id="PF07557"/>
    </source>
</evidence>
<dbReference type="GO" id="GO:0005634">
    <property type="term" value="C:nucleus"/>
    <property type="evidence" value="ECO:0007669"/>
    <property type="project" value="InterPro"/>
</dbReference>
<gene>
    <name evidence="5" type="ORF">F511_21454</name>
</gene>
<dbReference type="InterPro" id="IPR011515">
    <property type="entry name" value="Shugoshin_C"/>
</dbReference>
<proteinExistence type="inferred from homology"/>
<protein>
    <recommendedName>
        <fullName evidence="4">Shugoshin C-terminal domain-containing protein</fullName>
    </recommendedName>
</protein>
<feature type="domain" description="Shugoshin C-terminal" evidence="4">
    <location>
        <begin position="113"/>
        <end position="137"/>
    </location>
</feature>
<dbReference type="InterPro" id="IPR044693">
    <property type="entry name" value="SGO_plant"/>
</dbReference>
<name>A0A2Z7CMP9_9LAMI</name>
<dbReference type="GO" id="GO:0045144">
    <property type="term" value="P:meiotic sister chromatid segregation"/>
    <property type="evidence" value="ECO:0007669"/>
    <property type="project" value="InterPro"/>
</dbReference>
<dbReference type="OrthoDB" id="770508at2759"/>
<feature type="compositionally biased region" description="Polar residues" evidence="3">
    <location>
        <begin position="103"/>
        <end position="113"/>
    </location>
</feature>
<evidence type="ECO:0000256" key="2">
    <source>
        <dbReference type="ARBA" id="ARBA00022829"/>
    </source>
</evidence>
<evidence type="ECO:0000256" key="1">
    <source>
        <dbReference type="ARBA" id="ARBA00010845"/>
    </source>
</evidence>
<sequence length="139" mass="15390">MVVIENGSNEDSELCNANRRHSARSRSLGSSAVSIQYAEKETAVASKRPRLRRQSGSSRIQIQESSENLFQIDDGKFPLSMTSNTGTHILGSSSSCAKKEVISESNKSRTSFGRPSRRAAEKVQSYKEIPLNVKLRRSE</sequence>
<keyword evidence="2" id="KW-0159">Chromosome partition</keyword>